<protein>
    <submittedName>
        <fullName evidence="4">Uncharacterized protein</fullName>
    </submittedName>
</protein>
<feature type="transmembrane region" description="Helical" evidence="3">
    <location>
        <begin position="6"/>
        <end position="27"/>
    </location>
</feature>
<dbReference type="Gene3D" id="3.30.420.40">
    <property type="match status" value="1"/>
</dbReference>
<organism evidence="4 5">
    <name type="scientific">Populus deltoides</name>
    <name type="common">Eastern poplar</name>
    <name type="synonym">Eastern cottonwood</name>
    <dbReference type="NCBI Taxonomy" id="3696"/>
    <lineage>
        <taxon>Eukaryota</taxon>
        <taxon>Viridiplantae</taxon>
        <taxon>Streptophyta</taxon>
        <taxon>Embryophyta</taxon>
        <taxon>Tracheophyta</taxon>
        <taxon>Spermatophyta</taxon>
        <taxon>Magnoliopsida</taxon>
        <taxon>eudicotyledons</taxon>
        <taxon>Gunneridae</taxon>
        <taxon>Pentapetalae</taxon>
        <taxon>rosids</taxon>
        <taxon>fabids</taxon>
        <taxon>Malpighiales</taxon>
        <taxon>Salicaceae</taxon>
        <taxon>Saliceae</taxon>
        <taxon>Populus</taxon>
    </lineage>
</organism>
<dbReference type="Gene3D" id="2.60.34.10">
    <property type="entry name" value="Substrate Binding Domain Of DNAk, Chain A, domain 1"/>
    <property type="match status" value="1"/>
</dbReference>
<dbReference type="AlphaFoldDB" id="A0A8T2ZX80"/>
<feature type="non-terminal residue" evidence="4">
    <location>
        <position position="156"/>
    </location>
</feature>
<name>A0A8T2ZX80_POPDE</name>
<evidence type="ECO:0000256" key="3">
    <source>
        <dbReference type="SAM" id="Phobius"/>
    </source>
</evidence>
<evidence type="ECO:0000313" key="4">
    <source>
        <dbReference type="EMBL" id="KAH8522174.1"/>
    </source>
</evidence>
<dbReference type="FunFam" id="3.30.30.30:FF:000001">
    <property type="entry name" value="heat shock 70 kDa protein-like"/>
    <property type="match status" value="1"/>
</dbReference>
<dbReference type="GO" id="GO:0140662">
    <property type="term" value="F:ATP-dependent protein folding chaperone"/>
    <property type="evidence" value="ECO:0007669"/>
    <property type="project" value="InterPro"/>
</dbReference>
<keyword evidence="5" id="KW-1185">Reference proteome</keyword>
<evidence type="ECO:0000256" key="1">
    <source>
        <dbReference type="ARBA" id="ARBA00022741"/>
    </source>
</evidence>
<keyword evidence="3" id="KW-1133">Transmembrane helix</keyword>
<keyword evidence="1" id="KW-0547">Nucleotide-binding</keyword>
<dbReference type="SUPFAM" id="SSF53067">
    <property type="entry name" value="Actin-like ATPase domain"/>
    <property type="match status" value="1"/>
</dbReference>
<dbReference type="InterPro" id="IPR013126">
    <property type="entry name" value="Hsp_70_fam"/>
</dbReference>
<dbReference type="PANTHER" id="PTHR19375">
    <property type="entry name" value="HEAT SHOCK PROTEIN 70KDA"/>
    <property type="match status" value="1"/>
</dbReference>
<dbReference type="GO" id="GO:0005524">
    <property type="term" value="F:ATP binding"/>
    <property type="evidence" value="ECO:0007669"/>
    <property type="project" value="UniProtKB-KW"/>
</dbReference>
<proteinExistence type="predicted"/>
<keyword evidence="3" id="KW-0472">Membrane</keyword>
<gene>
    <name evidence="4" type="ORF">H0E87_002980</name>
</gene>
<evidence type="ECO:0000256" key="2">
    <source>
        <dbReference type="ARBA" id="ARBA00022840"/>
    </source>
</evidence>
<dbReference type="InterPro" id="IPR029047">
    <property type="entry name" value="HSP70_peptide-bd_sf"/>
</dbReference>
<comment type="caution">
    <text evidence="4">The sequence shown here is derived from an EMBL/GenBank/DDBJ whole genome shotgun (WGS) entry which is preliminary data.</text>
</comment>
<keyword evidence="3" id="KW-0812">Transmembrane</keyword>
<evidence type="ECO:0000313" key="5">
    <source>
        <dbReference type="Proteomes" id="UP000807159"/>
    </source>
</evidence>
<dbReference type="SUPFAM" id="SSF100920">
    <property type="entry name" value="Heat shock protein 70kD (HSP70), peptide-binding domain"/>
    <property type="match status" value="1"/>
</dbReference>
<sequence length="156" mass="17181">MAGTWAARGVVVSAIILFGCLFAISIAKEEATKFEDKEVQKDMKLFPYKIVNKDGKPYIQVKIKDGETKVFSPEEISAMILTKMKETAEAFLGKKIKDAVVTVPDILLLDVAPLTLGIETVGGVMTKLIPRNTVIPTKKSQVFTTYQDQQTTVSIQ</sequence>
<dbReference type="InterPro" id="IPR043129">
    <property type="entry name" value="ATPase_NBD"/>
</dbReference>
<dbReference type="EMBL" id="JACEGQ020000001">
    <property type="protein sequence ID" value="KAH8522174.1"/>
    <property type="molecule type" value="Genomic_DNA"/>
</dbReference>
<reference evidence="4" key="1">
    <citation type="journal article" date="2021" name="J. Hered.">
        <title>Genome Assembly of Salicaceae Populus deltoides (Eastern Cottonwood) I-69 Based on Nanopore Sequencing and Hi-C Technologies.</title>
        <authorList>
            <person name="Bai S."/>
            <person name="Wu H."/>
            <person name="Zhang J."/>
            <person name="Pan Z."/>
            <person name="Zhao W."/>
            <person name="Li Z."/>
            <person name="Tong C."/>
        </authorList>
    </citation>
    <scope>NUCLEOTIDE SEQUENCE</scope>
    <source>
        <tissue evidence="4">Leaf</tissue>
    </source>
</reference>
<dbReference type="Pfam" id="PF00012">
    <property type="entry name" value="HSP70"/>
    <property type="match status" value="2"/>
</dbReference>
<accession>A0A8T2ZX80</accession>
<dbReference type="Proteomes" id="UP000807159">
    <property type="component" value="Chromosome 1"/>
</dbReference>
<keyword evidence="2" id="KW-0067">ATP-binding</keyword>